<organism evidence="1 2">
    <name type="scientific">Ambrosiozyma monospora</name>
    <name type="common">Yeast</name>
    <name type="synonym">Endomycopsis monosporus</name>
    <dbReference type="NCBI Taxonomy" id="43982"/>
    <lineage>
        <taxon>Eukaryota</taxon>
        <taxon>Fungi</taxon>
        <taxon>Dikarya</taxon>
        <taxon>Ascomycota</taxon>
        <taxon>Saccharomycotina</taxon>
        <taxon>Pichiomycetes</taxon>
        <taxon>Pichiales</taxon>
        <taxon>Pichiaceae</taxon>
        <taxon>Ambrosiozyma</taxon>
    </lineage>
</organism>
<protein>
    <submittedName>
        <fullName evidence="1">Unnamed protein product</fullName>
    </submittedName>
</protein>
<dbReference type="EMBL" id="BSXS01000193">
    <property type="protein sequence ID" value="GME71335.1"/>
    <property type="molecule type" value="Genomic_DNA"/>
</dbReference>
<comment type="caution">
    <text evidence="1">The sequence shown here is derived from an EMBL/GenBank/DDBJ whole genome shotgun (WGS) entry which is preliminary data.</text>
</comment>
<name>A0ACB5SSN7_AMBMO</name>
<reference evidence="1" key="1">
    <citation type="submission" date="2023-04" db="EMBL/GenBank/DDBJ databases">
        <title>Ambrosiozyma monospora NBRC 10751.</title>
        <authorList>
            <person name="Ichikawa N."/>
            <person name="Sato H."/>
            <person name="Tonouchi N."/>
        </authorList>
    </citation>
    <scope>NUCLEOTIDE SEQUENCE</scope>
    <source>
        <strain evidence="1">NBRC 10751</strain>
    </source>
</reference>
<keyword evidence="2" id="KW-1185">Reference proteome</keyword>
<dbReference type="Proteomes" id="UP001165064">
    <property type="component" value="Unassembled WGS sequence"/>
</dbReference>
<evidence type="ECO:0000313" key="1">
    <source>
        <dbReference type="EMBL" id="GME71335.1"/>
    </source>
</evidence>
<proteinExistence type="predicted"/>
<gene>
    <name evidence="1" type="ORF">Amon02_000054500</name>
</gene>
<sequence>MPSFEESDPAPISPSPAPELPSSQVHPATVSPTKHQKENDQDDDDFIPENKTKDDDGDQKMIFDDDNEEPELKSSTSEIEKPSIIQQSKPSSSKSSSSTTTTTSTKYKPSSADMKHYYERYLPFKSIFLWLNHSPAPQTDFTMREFAFEYKSGAYHRYNSFSNVSEFKSTVLKAEPTRFEIGAVYPIEPKLRKQVSKNVMKPQMKEFVLDIDLTDYDDIRTCCSGTSICEKCWKFINIAIEIIDVALKNDFGFKHLLWVFSGRRGCHCWISDYRARVMDENIRRSVIEYLDVLHVKGSKKSNGGVASLNMFRKPYHPHIERSLEVLKDQFIDVVIREQDPWRHEDRYEDLARAVPDYRLTNALMKYWKTTTDRSSADKWLDVDKYYQNLKIQSFDLQDWKKEMIFKTMYPRLDVEVSRQMIHLLKSPFCVHPGTGNVCIPFDPSKEKFNPLTAPNLQTLFNEDEEHVENTSLQPSIDLFNKYVRELMKEELSKKRTRDESKENLEF</sequence>
<accession>A0ACB5SSN7</accession>
<evidence type="ECO:0000313" key="2">
    <source>
        <dbReference type="Proteomes" id="UP001165064"/>
    </source>
</evidence>